<dbReference type="EMBL" id="CP012333">
    <property type="protein sequence ID" value="AKU98917.1"/>
    <property type="molecule type" value="Genomic_DNA"/>
</dbReference>
<organism evidence="1 2">
    <name type="scientific">Labilithrix luteola</name>
    <dbReference type="NCBI Taxonomy" id="1391654"/>
    <lineage>
        <taxon>Bacteria</taxon>
        <taxon>Pseudomonadati</taxon>
        <taxon>Myxococcota</taxon>
        <taxon>Polyangia</taxon>
        <taxon>Polyangiales</taxon>
        <taxon>Labilitrichaceae</taxon>
        <taxon>Labilithrix</taxon>
    </lineage>
</organism>
<reference evidence="1 2" key="1">
    <citation type="submission" date="2015-08" db="EMBL/GenBank/DDBJ databases">
        <authorList>
            <person name="Babu N.S."/>
            <person name="Beckwith C.J."/>
            <person name="Beseler K.G."/>
            <person name="Brison A."/>
            <person name="Carone J.V."/>
            <person name="Caskin T.P."/>
            <person name="Diamond M."/>
            <person name="Durham M.E."/>
            <person name="Foxe J.M."/>
            <person name="Go M."/>
            <person name="Henderson B.A."/>
            <person name="Jones I.B."/>
            <person name="McGettigan J.A."/>
            <person name="Micheletti S.J."/>
            <person name="Nasrallah M.E."/>
            <person name="Ortiz D."/>
            <person name="Piller C.R."/>
            <person name="Privatt S.R."/>
            <person name="Schneider S.L."/>
            <person name="Sharp S."/>
            <person name="Smith T.C."/>
            <person name="Stanton J.D."/>
            <person name="Ullery H.E."/>
            <person name="Wilson R.J."/>
            <person name="Serrano M.G."/>
            <person name="Buck G."/>
            <person name="Lee V."/>
            <person name="Wang Y."/>
            <person name="Carvalho R."/>
            <person name="Voegtly L."/>
            <person name="Shi R."/>
            <person name="Duckworth R."/>
            <person name="Johnson A."/>
            <person name="Loviza R."/>
            <person name="Walstead R."/>
            <person name="Shah Z."/>
            <person name="Kiflezghi M."/>
            <person name="Wade K."/>
            <person name="Ball S.L."/>
            <person name="Bradley K.W."/>
            <person name="Asai D.J."/>
            <person name="Bowman C.A."/>
            <person name="Russell D.A."/>
            <person name="Pope W.H."/>
            <person name="Jacobs-Sera D."/>
            <person name="Hendrix R.W."/>
            <person name="Hatfull G.F."/>
        </authorList>
    </citation>
    <scope>NUCLEOTIDE SEQUENCE [LARGE SCALE GENOMIC DNA]</scope>
    <source>
        <strain evidence="1 2">DSM 27648</strain>
    </source>
</reference>
<sequence>MRRTLTPSDCPGTLRSIVHVRPTERARVGHIDPLAGWLGWLAGWLARCACACACLILRTSRREAPHRESAMRDFTFAMSRRRRGRCKHLRPKVCLE</sequence>
<evidence type="ECO:0000313" key="1">
    <source>
        <dbReference type="EMBL" id="AKU98917.1"/>
    </source>
</evidence>
<proteinExistence type="predicted"/>
<evidence type="ECO:0000313" key="2">
    <source>
        <dbReference type="Proteomes" id="UP000064967"/>
    </source>
</evidence>
<keyword evidence="2" id="KW-1185">Reference proteome</keyword>
<accession>A0A0K1PZJ6</accession>
<dbReference type="KEGG" id="llu:AKJ09_05581"/>
<gene>
    <name evidence="1" type="ORF">AKJ09_05581</name>
</gene>
<name>A0A0K1PZJ6_9BACT</name>
<dbReference type="Proteomes" id="UP000064967">
    <property type="component" value="Chromosome"/>
</dbReference>
<protein>
    <submittedName>
        <fullName evidence="1">Uncharacterized protein</fullName>
    </submittedName>
</protein>
<dbReference type="STRING" id="1391654.AKJ09_05581"/>
<dbReference type="AlphaFoldDB" id="A0A0K1PZJ6"/>